<organism evidence="1">
    <name type="scientific">candidate division CPR1 bacterium ADurb.Bin160</name>
    <dbReference type="NCBI Taxonomy" id="1852826"/>
    <lineage>
        <taxon>Bacteria</taxon>
        <taxon>candidate division CPR1</taxon>
    </lineage>
</organism>
<dbReference type="Proteomes" id="UP000485621">
    <property type="component" value="Unassembled WGS sequence"/>
</dbReference>
<reference evidence="1" key="1">
    <citation type="submission" date="2017-02" db="EMBL/GenBank/DDBJ databases">
        <title>Delving into the versatile metabolic prowess of the omnipresent phylum Bacteroidetes.</title>
        <authorList>
            <person name="Nobu M.K."/>
            <person name="Mei R."/>
            <person name="Narihiro T."/>
            <person name="Kuroda K."/>
            <person name="Liu W.-T."/>
        </authorList>
    </citation>
    <scope>NUCLEOTIDE SEQUENCE</scope>
    <source>
        <strain evidence="1">ADurb.Bin160</strain>
    </source>
</reference>
<proteinExistence type="predicted"/>
<dbReference type="InterPro" id="IPR022601">
    <property type="entry name" value="DUF3160"/>
</dbReference>
<dbReference type="EMBL" id="MWDB01000013">
    <property type="protein sequence ID" value="OQB41638.1"/>
    <property type="molecule type" value="Genomic_DNA"/>
</dbReference>
<dbReference type="Pfam" id="PF11369">
    <property type="entry name" value="DUF3160"/>
    <property type="match status" value="1"/>
</dbReference>
<gene>
    <name evidence="1" type="ORF">BWY04_00734</name>
</gene>
<evidence type="ECO:0000313" key="1">
    <source>
        <dbReference type="EMBL" id="OQB41638.1"/>
    </source>
</evidence>
<protein>
    <submittedName>
        <fullName evidence="1">Uncharacterized protein</fullName>
    </submittedName>
</protein>
<dbReference type="AlphaFoldDB" id="A0A1V5ZNI7"/>
<sequence>MLLHFYHKIFSNSLRYYEESVARNTMQNLSEKMFSKFVDLYQTNKNKELTPYYAFSVAYWAIPYSILVPQNIIETAIEEKMNNQDFY</sequence>
<name>A0A1V5ZNI7_9BACT</name>
<accession>A0A1V5ZNI7</accession>
<comment type="caution">
    <text evidence="1">The sequence shown here is derived from an EMBL/GenBank/DDBJ whole genome shotgun (WGS) entry which is preliminary data.</text>
</comment>